<keyword evidence="3" id="KW-1185">Reference proteome</keyword>
<feature type="transmembrane region" description="Helical" evidence="1">
    <location>
        <begin position="22"/>
        <end position="52"/>
    </location>
</feature>
<evidence type="ECO:0000313" key="2">
    <source>
        <dbReference type="EMBL" id="SDF35556.1"/>
    </source>
</evidence>
<keyword evidence="1" id="KW-0812">Transmembrane</keyword>
<protein>
    <submittedName>
        <fullName evidence="2">Uncharacterized protein</fullName>
    </submittedName>
</protein>
<dbReference type="AlphaFoldDB" id="A0A1G7KEL0"/>
<keyword evidence="1" id="KW-0472">Membrane</keyword>
<dbReference type="STRING" id="366584.SAMN05216377_104322"/>
<feature type="transmembrane region" description="Helical" evidence="1">
    <location>
        <begin position="73"/>
        <end position="95"/>
    </location>
</feature>
<feature type="transmembrane region" description="Helical" evidence="1">
    <location>
        <begin position="101"/>
        <end position="121"/>
    </location>
</feature>
<organism evidence="2 3">
    <name type="scientific">Pseudonocardia oroxyli</name>
    <dbReference type="NCBI Taxonomy" id="366584"/>
    <lineage>
        <taxon>Bacteria</taxon>
        <taxon>Bacillati</taxon>
        <taxon>Actinomycetota</taxon>
        <taxon>Actinomycetes</taxon>
        <taxon>Pseudonocardiales</taxon>
        <taxon>Pseudonocardiaceae</taxon>
        <taxon>Pseudonocardia</taxon>
    </lineage>
</organism>
<proteinExistence type="predicted"/>
<dbReference type="Proteomes" id="UP000198967">
    <property type="component" value="Unassembled WGS sequence"/>
</dbReference>
<feature type="transmembrane region" description="Helical" evidence="1">
    <location>
        <begin position="128"/>
        <end position="145"/>
    </location>
</feature>
<gene>
    <name evidence="2" type="ORF">SAMN05216377_104322</name>
</gene>
<sequence>MSRTLRTPAGIPLPQLELLLGAAGWVAGTLGLGSGGGTLLMAAGLLFSGWWFTVIRRRHGRGARLPRELRTRALRVVAAVAVVLVALSIVLPMIGNGWGELTVPLGAVAIGVGLIALASVLVERSWTAVGGALVVLGAVGALLALNTAGTAGPYGVVGLGGAAVLWAAAARRTGAVTDVRERIGR</sequence>
<name>A0A1G7KEL0_PSEOR</name>
<keyword evidence="1" id="KW-1133">Transmembrane helix</keyword>
<accession>A0A1G7KEL0</accession>
<reference evidence="2 3" key="1">
    <citation type="submission" date="2016-10" db="EMBL/GenBank/DDBJ databases">
        <authorList>
            <person name="de Groot N.N."/>
        </authorList>
    </citation>
    <scope>NUCLEOTIDE SEQUENCE [LARGE SCALE GENOMIC DNA]</scope>
    <source>
        <strain evidence="2 3">CGMCC 4.3143</strain>
    </source>
</reference>
<feature type="transmembrane region" description="Helical" evidence="1">
    <location>
        <begin position="151"/>
        <end position="170"/>
    </location>
</feature>
<dbReference type="RefSeq" id="WP_093079482.1">
    <property type="nucleotide sequence ID" value="NZ_FNBE01000004.1"/>
</dbReference>
<evidence type="ECO:0000313" key="3">
    <source>
        <dbReference type="Proteomes" id="UP000198967"/>
    </source>
</evidence>
<evidence type="ECO:0000256" key="1">
    <source>
        <dbReference type="SAM" id="Phobius"/>
    </source>
</evidence>
<dbReference type="EMBL" id="FNBE01000004">
    <property type="protein sequence ID" value="SDF35556.1"/>
    <property type="molecule type" value="Genomic_DNA"/>
</dbReference>